<dbReference type="EMBL" id="HBGN01002000">
    <property type="protein sequence ID" value="CAD9314934.1"/>
    <property type="molecule type" value="Transcribed_RNA"/>
</dbReference>
<feature type="compositionally biased region" description="Polar residues" evidence="2">
    <location>
        <begin position="571"/>
        <end position="600"/>
    </location>
</feature>
<feature type="compositionally biased region" description="Polar residues" evidence="2">
    <location>
        <begin position="416"/>
        <end position="440"/>
    </location>
</feature>
<feature type="domain" description="RING-type" evidence="3">
    <location>
        <begin position="823"/>
        <end position="863"/>
    </location>
</feature>
<dbReference type="PROSITE" id="PS50089">
    <property type="entry name" value="ZF_RING_2"/>
    <property type="match status" value="1"/>
</dbReference>
<dbReference type="Pfam" id="PF13920">
    <property type="entry name" value="zf-C3HC4_3"/>
    <property type="match status" value="1"/>
</dbReference>
<feature type="region of interest" description="Disordered" evidence="2">
    <location>
        <begin position="543"/>
        <end position="650"/>
    </location>
</feature>
<dbReference type="InterPro" id="IPR013083">
    <property type="entry name" value="Znf_RING/FYVE/PHD"/>
</dbReference>
<feature type="compositionally biased region" description="Pro residues" evidence="2">
    <location>
        <begin position="323"/>
        <end position="336"/>
    </location>
</feature>
<feature type="region of interest" description="Disordered" evidence="2">
    <location>
        <begin position="488"/>
        <end position="511"/>
    </location>
</feature>
<feature type="region of interest" description="Disordered" evidence="2">
    <location>
        <begin position="159"/>
        <end position="189"/>
    </location>
</feature>
<feature type="region of interest" description="Disordered" evidence="2">
    <location>
        <begin position="253"/>
        <end position="476"/>
    </location>
</feature>
<dbReference type="SUPFAM" id="SSF57850">
    <property type="entry name" value="RING/U-box"/>
    <property type="match status" value="1"/>
</dbReference>
<keyword evidence="1" id="KW-0863">Zinc-finger</keyword>
<proteinExistence type="predicted"/>
<evidence type="ECO:0000256" key="2">
    <source>
        <dbReference type="SAM" id="MobiDB-lite"/>
    </source>
</evidence>
<feature type="region of interest" description="Disordered" evidence="2">
    <location>
        <begin position="683"/>
        <end position="738"/>
    </location>
</feature>
<dbReference type="InterPro" id="IPR001841">
    <property type="entry name" value="Znf_RING"/>
</dbReference>
<sequence length="874" mass="97243">MKFKLRKKLTIKAGIGYDCKEGNSKSCSPASTCLSSTISESGDMNSKCGLLKDDDAGSSCGYLPISLDKKTEWRCMEDGYLAPAPETHSVSDLMSHKSLKDTEEEDGSIELQYAMNTLCEDEDHRGSNSLKKGAAPTKALTQAELKSMYEAQQQVLERERLRERQQQRHSARPGPIRQPSETDVSFSDLHNPDRMRHLVGGFDDSTFASTADLSSCLTSASAYDSVAQERKLDNFIQEASKLMMEVKKSKYTRAPPAPHSFTHLPPVTPLPPQAPLQRSHSWSRTPPPSQRMKRVPSPITTRAPSPVQHRPHRAPSPQRHYRPPSPSPRARPPSPSPDHHRHHTSLRTRPPSPSPFRAPSPSQRPPSPLRAPSPHARPPSPRLRAPSPHRHLPPPPPPPYLPPAPNKHYARPPQQPNSARGNTTPHSLPDTNFQPIQRTQSPTSSSSSSYTPPHLSTRLQTSSDSDTEDDDNQTTEFLDQVKKWTLTDDALMDDDDSPGQLRLTADGLTRHERKYIQLVLTDEDDQSSQSLSLAGYDQWKKQRDLKKMQKKIDSVNVACSPSDEDDKHDSPVSSSSNLENNPKVTSPPVSNKFTPAMMQQTPPSTKPKKKTLFSLFKKNQNVSAKPIPTTTPPPPEEPDELTQQKYQQYKEAKRKKRLELLKQQELERQRALELHAKLERVKEQHYQQKGIPSSSSSLTASTAASTNTMGGTWKSVDSKTMPGSTLTLGETDAREERREREDCIIGGIEIQLGNSPHLTEDEVLSKPSLGSRKISGATDNTTKCVDNRRLSLIGITQAKAMDWTQSQPPTMDCATAEAPPLECVVCDKGRRTHLAIPCMHLSFCGDCVKDMQERGCKVCPVCKEPNVTFSKVYF</sequence>
<name>A0A7S1VZV1_9STRA</name>
<reference evidence="4" key="1">
    <citation type="submission" date="2021-01" db="EMBL/GenBank/DDBJ databases">
        <authorList>
            <person name="Corre E."/>
            <person name="Pelletier E."/>
            <person name="Niang G."/>
            <person name="Scheremetjew M."/>
            <person name="Finn R."/>
            <person name="Kale V."/>
            <person name="Holt S."/>
            <person name="Cochrane G."/>
            <person name="Meng A."/>
            <person name="Brown T."/>
            <person name="Cohen L."/>
        </authorList>
    </citation>
    <scope>NUCLEOTIDE SEQUENCE</scope>
    <source>
        <strain evidence="4">Pop2</strain>
    </source>
</reference>
<evidence type="ECO:0000259" key="3">
    <source>
        <dbReference type="PROSITE" id="PS50089"/>
    </source>
</evidence>
<dbReference type="AlphaFoldDB" id="A0A7S1VZV1"/>
<dbReference type="PANTHER" id="PTHR48125:SF12">
    <property type="entry name" value="AT HOOK TRANSCRIPTION FACTOR FAMILY-RELATED"/>
    <property type="match status" value="1"/>
</dbReference>
<feature type="compositionally biased region" description="Pro residues" evidence="2">
    <location>
        <begin position="350"/>
        <end position="381"/>
    </location>
</feature>
<evidence type="ECO:0000313" key="4">
    <source>
        <dbReference type="EMBL" id="CAD9314934.1"/>
    </source>
</evidence>
<keyword evidence="1" id="KW-0862">Zinc</keyword>
<accession>A0A7S1VZV1</accession>
<feature type="compositionally biased region" description="Low complexity" evidence="2">
    <location>
        <begin position="693"/>
        <end position="706"/>
    </location>
</feature>
<dbReference type="GO" id="GO:0008270">
    <property type="term" value="F:zinc ion binding"/>
    <property type="evidence" value="ECO:0007669"/>
    <property type="project" value="UniProtKB-KW"/>
</dbReference>
<feature type="compositionally biased region" description="Basic and acidic residues" evidence="2">
    <location>
        <begin position="543"/>
        <end position="553"/>
    </location>
</feature>
<organism evidence="4">
    <name type="scientific">Ditylum brightwellii</name>
    <dbReference type="NCBI Taxonomy" id="49249"/>
    <lineage>
        <taxon>Eukaryota</taxon>
        <taxon>Sar</taxon>
        <taxon>Stramenopiles</taxon>
        <taxon>Ochrophyta</taxon>
        <taxon>Bacillariophyta</taxon>
        <taxon>Mediophyceae</taxon>
        <taxon>Lithodesmiophycidae</taxon>
        <taxon>Lithodesmiales</taxon>
        <taxon>Lithodesmiaceae</taxon>
        <taxon>Ditylum</taxon>
    </lineage>
</organism>
<evidence type="ECO:0000256" key="1">
    <source>
        <dbReference type="PROSITE-ProRule" id="PRU00175"/>
    </source>
</evidence>
<keyword evidence="1" id="KW-0479">Metal-binding</keyword>
<protein>
    <recommendedName>
        <fullName evidence="3">RING-type domain-containing protein</fullName>
    </recommendedName>
</protein>
<gene>
    <name evidence="4" type="ORF">DBRI1063_LOCUS1340</name>
</gene>
<feature type="compositionally biased region" description="Pro residues" evidence="2">
    <location>
        <begin position="393"/>
        <end position="405"/>
    </location>
</feature>
<dbReference type="Gene3D" id="3.30.40.10">
    <property type="entry name" value="Zinc/RING finger domain, C3HC4 (zinc finger)"/>
    <property type="match status" value="1"/>
</dbReference>
<dbReference type="PANTHER" id="PTHR48125">
    <property type="entry name" value="LP07818P1"/>
    <property type="match status" value="1"/>
</dbReference>
<feature type="compositionally biased region" description="Low complexity" evidence="2">
    <location>
        <begin position="441"/>
        <end position="464"/>
    </location>
</feature>